<keyword evidence="3" id="KW-1185">Reference proteome</keyword>
<dbReference type="OrthoDB" id="5963255at2759"/>
<dbReference type="AlphaFoldDB" id="A0A2B4S4S8"/>
<sequence length="419" mass="47366">MMKNVRKGNYRAAANATLSFPPFQRELVKELIQLIRKELKTYSQGPSAAKYNGDPLSLKEYSNESLLEEAEANLPGPTNIIKKSAKSAKTFAVNKQALALSSALKTWIPRSNFVYRLNTLLIDGGCKTEAMDLLHRLVKDRVHACPSFKEQPQKSLGIMEMKEFLPTPEVQLEFVADFKPLILRVLVEYLPAYKDMTPANVSHIPHKHSKEMGGKSEVFCLGLEFQNSNAAAKMAVIIEKIQEKFVPAANINGKKEILEKVILDGDQLTEERARNAKIANIHADSSYEKLSGLQTSFADWHLGKNLLDIFFKLFAKESSATEIGTSYASMNRSGKTNARKGPEKDYNSYKDFFDRQTEAHIVAAWMQFSGMAQIHDKLLKSPTPPEAETWNSEQKRHWLYLEIDKFLEEHLSRANDVPE</sequence>
<proteinExistence type="predicted"/>
<evidence type="ECO:0000313" key="3">
    <source>
        <dbReference type="Proteomes" id="UP000225706"/>
    </source>
</evidence>
<organism evidence="2 3">
    <name type="scientific">Stylophora pistillata</name>
    <name type="common">Smooth cauliflower coral</name>
    <dbReference type="NCBI Taxonomy" id="50429"/>
    <lineage>
        <taxon>Eukaryota</taxon>
        <taxon>Metazoa</taxon>
        <taxon>Cnidaria</taxon>
        <taxon>Anthozoa</taxon>
        <taxon>Hexacorallia</taxon>
        <taxon>Scleractinia</taxon>
        <taxon>Astrocoeniina</taxon>
        <taxon>Pocilloporidae</taxon>
        <taxon>Stylophora</taxon>
    </lineage>
</organism>
<name>A0A2B4S4S8_STYPI</name>
<gene>
    <name evidence="2" type="ORF">AWC38_SpisGene11929</name>
</gene>
<accession>A0A2B4S4S8</accession>
<evidence type="ECO:0000313" key="2">
    <source>
        <dbReference type="EMBL" id="PFX23522.1"/>
    </source>
</evidence>
<dbReference type="InterPro" id="IPR046496">
    <property type="entry name" value="DUF6589"/>
</dbReference>
<dbReference type="Pfam" id="PF20231">
    <property type="entry name" value="DUF6589"/>
    <property type="match status" value="1"/>
</dbReference>
<protein>
    <recommendedName>
        <fullName evidence="1">DUF6589 domain-containing protein</fullName>
    </recommendedName>
</protein>
<feature type="domain" description="DUF6589" evidence="1">
    <location>
        <begin position="161"/>
        <end position="376"/>
    </location>
</feature>
<evidence type="ECO:0000259" key="1">
    <source>
        <dbReference type="Pfam" id="PF20231"/>
    </source>
</evidence>
<reference evidence="3" key="1">
    <citation type="journal article" date="2017" name="bioRxiv">
        <title>Comparative analysis of the genomes of Stylophora pistillata and Acropora digitifera provides evidence for extensive differences between species of corals.</title>
        <authorList>
            <person name="Voolstra C.R."/>
            <person name="Li Y."/>
            <person name="Liew Y.J."/>
            <person name="Baumgarten S."/>
            <person name="Zoccola D."/>
            <person name="Flot J.-F."/>
            <person name="Tambutte S."/>
            <person name="Allemand D."/>
            <person name="Aranda M."/>
        </authorList>
    </citation>
    <scope>NUCLEOTIDE SEQUENCE [LARGE SCALE GENOMIC DNA]</scope>
</reference>
<dbReference type="Proteomes" id="UP000225706">
    <property type="component" value="Unassembled WGS sequence"/>
</dbReference>
<dbReference type="EMBL" id="LSMT01000205">
    <property type="protein sequence ID" value="PFX23522.1"/>
    <property type="molecule type" value="Genomic_DNA"/>
</dbReference>
<comment type="caution">
    <text evidence="2">The sequence shown here is derived from an EMBL/GenBank/DDBJ whole genome shotgun (WGS) entry which is preliminary data.</text>
</comment>